<feature type="domain" description="HTH marR-type" evidence="4">
    <location>
        <begin position="35"/>
        <end position="94"/>
    </location>
</feature>
<accession>W6JSL5</accession>
<dbReference type="Gene3D" id="1.10.10.10">
    <property type="entry name" value="Winged helix-like DNA-binding domain superfamily/Winged helix DNA-binding domain"/>
    <property type="match status" value="1"/>
</dbReference>
<proteinExistence type="predicted"/>
<keyword evidence="3" id="KW-0804">Transcription</keyword>
<evidence type="ECO:0000256" key="1">
    <source>
        <dbReference type="ARBA" id="ARBA00023015"/>
    </source>
</evidence>
<evidence type="ECO:0000256" key="3">
    <source>
        <dbReference type="ARBA" id="ARBA00023163"/>
    </source>
</evidence>
<keyword evidence="6" id="KW-1185">Reference proteome</keyword>
<dbReference type="InterPro" id="IPR036388">
    <property type="entry name" value="WH-like_DNA-bd_sf"/>
</dbReference>
<keyword evidence="1" id="KW-0805">Transcription regulation</keyword>
<dbReference type="STRING" id="1193182.BN11_1220007"/>
<dbReference type="Pfam" id="PF12802">
    <property type="entry name" value="MarR_2"/>
    <property type="match status" value="1"/>
</dbReference>
<dbReference type="PANTHER" id="PTHR38465:SF2">
    <property type="entry name" value="HTH-TYPE TRANSCRIPTIONAL REGULATOR MMPR5"/>
    <property type="match status" value="1"/>
</dbReference>
<sequence>MTEASSGNEASGGGRDESRVTAFVETFGATLTAAGMQRLPARVIAVLLADDDGRMTSAEICEALHVSRAAVSGAITFLQAYGFVTKERERGTRRDVYVLHTDTWHDVTLQKAAVIGYLVDQLQRGAEAVGLETAAGRRLRYSADFYAFVTDEMDRIIANWEIRREQIRAQYLD</sequence>
<comment type="caution">
    <text evidence="5">The sequence shown here is derived from an EMBL/GenBank/DDBJ whole genome shotgun (WGS) entry which is preliminary data.</text>
</comment>
<protein>
    <recommendedName>
        <fullName evidence="4">HTH marR-type domain-containing protein</fullName>
    </recommendedName>
</protein>
<dbReference type="InterPro" id="IPR036390">
    <property type="entry name" value="WH_DNA-bd_sf"/>
</dbReference>
<dbReference type="InterPro" id="IPR000835">
    <property type="entry name" value="HTH_MarR-typ"/>
</dbReference>
<gene>
    <name evidence="5" type="ORF">BN11_1220007</name>
</gene>
<dbReference type="EMBL" id="CAJA01000027">
    <property type="protein sequence ID" value="CCH71963.1"/>
    <property type="molecule type" value="Genomic_DNA"/>
</dbReference>
<dbReference type="RefSeq" id="WP_048696946.1">
    <property type="nucleotide sequence ID" value="NZ_HG764815.1"/>
</dbReference>
<dbReference type="AlphaFoldDB" id="W6JSL5"/>
<dbReference type="GO" id="GO:0003677">
    <property type="term" value="F:DNA binding"/>
    <property type="evidence" value="ECO:0007669"/>
    <property type="project" value="UniProtKB-KW"/>
</dbReference>
<dbReference type="SUPFAM" id="SSF46785">
    <property type="entry name" value="Winged helix' DNA-binding domain"/>
    <property type="match status" value="1"/>
</dbReference>
<dbReference type="OrthoDB" id="67158at2"/>
<evidence type="ECO:0000256" key="2">
    <source>
        <dbReference type="ARBA" id="ARBA00023125"/>
    </source>
</evidence>
<organism evidence="5 6">
    <name type="scientific">Nostocoides australiense Ben110</name>
    <dbReference type="NCBI Taxonomy" id="1193182"/>
    <lineage>
        <taxon>Bacteria</taxon>
        <taxon>Bacillati</taxon>
        <taxon>Actinomycetota</taxon>
        <taxon>Actinomycetes</taxon>
        <taxon>Micrococcales</taxon>
        <taxon>Intrasporangiaceae</taxon>
        <taxon>Nostocoides</taxon>
    </lineage>
</organism>
<dbReference type="InterPro" id="IPR052362">
    <property type="entry name" value="HTH-GbsR_regulator"/>
</dbReference>
<reference evidence="5 6" key="1">
    <citation type="journal article" date="2013" name="ISME J.">
        <title>A metabolic model for members of the genus Tetrasphaera involved in enhanced biological phosphorus removal.</title>
        <authorList>
            <person name="Kristiansen R."/>
            <person name="Nguyen H.T.T."/>
            <person name="Saunders A.M."/>
            <person name="Nielsen J.L."/>
            <person name="Wimmer R."/>
            <person name="Le V.Q."/>
            <person name="McIlroy S.J."/>
            <person name="Petrovski S."/>
            <person name="Seviour R.J."/>
            <person name="Calteau A."/>
            <person name="Nielsen K.L."/>
            <person name="Nielsen P.H."/>
        </authorList>
    </citation>
    <scope>NUCLEOTIDE SEQUENCE [LARGE SCALE GENOMIC DNA]</scope>
    <source>
        <strain evidence="5 6">Ben110</strain>
    </source>
</reference>
<name>W6JSL5_9MICO</name>
<dbReference type="GO" id="GO:0003700">
    <property type="term" value="F:DNA-binding transcription factor activity"/>
    <property type="evidence" value="ECO:0007669"/>
    <property type="project" value="InterPro"/>
</dbReference>
<evidence type="ECO:0000259" key="4">
    <source>
        <dbReference type="Pfam" id="PF12802"/>
    </source>
</evidence>
<evidence type="ECO:0000313" key="5">
    <source>
        <dbReference type="EMBL" id="CCH71963.1"/>
    </source>
</evidence>
<evidence type="ECO:0000313" key="6">
    <source>
        <dbReference type="Proteomes" id="UP000035763"/>
    </source>
</evidence>
<dbReference type="Proteomes" id="UP000035763">
    <property type="component" value="Unassembled WGS sequence"/>
</dbReference>
<dbReference type="PANTHER" id="PTHR38465">
    <property type="entry name" value="HTH-TYPE TRANSCRIPTIONAL REGULATOR MJ1563-RELATED"/>
    <property type="match status" value="1"/>
</dbReference>
<keyword evidence="2" id="KW-0238">DNA-binding</keyword>